<evidence type="ECO:0000313" key="2">
    <source>
        <dbReference type="Proteomes" id="UP001248822"/>
    </source>
</evidence>
<organism evidence="1 2">
    <name type="scientific">Pseudenterobacter timonensis</name>
    <dbReference type="NCBI Taxonomy" id="1755099"/>
    <lineage>
        <taxon>Bacteria</taxon>
        <taxon>Pseudomonadati</taxon>
        <taxon>Pseudomonadota</taxon>
        <taxon>Gammaproteobacteria</taxon>
        <taxon>Enterobacterales</taxon>
        <taxon>Enterobacteriaceae</taxon>
        <taxon>Pseudenterobacter</taxon>
    </lineage>
</organism>
<name>A0AAE4ITN3_9ENTR</name>
<dbReference type="AlphaFoldDB" id="A0AAE4ITN3"/>
<dbReference type="Proteomes" id="UP001248822">
    <property type="component" value="Unassembled WGS sequence"/>
</dbReference>
<reference evidence="1" key="1">
    <citation type="submission" date="2022-12" db="EMBL/GenBank/DDBJ databases">
        <title>NDM-1 containing novel ST 2018 Pseudenterobacter timonensis.</title>
        <authorList>
            <person name="Halder G."/>
            <person name="Mandal S."/>
            <person name="Dutta S."/>
        </authorList>
    </citation>
    <scope>NUCLEOTIDE SEQUENCE</scope>
    <source>
        <strain evidence="1">CNCI147</strain>
    </source>
</reference>
<accession>A0AAE4ITN3</accession>
<dbReference type="PROSITE" id="PS51257">
    <property type="entry name" value="PROKAR_LIPOPROTEIN"/>
    <property type="match status" value="1"/>
</dbReference>
<sequence>MKRIITLLSLCILLTGCPGVKRAPHPRATYINGNYLCFSVNKKDKLNYYTIYSSEGSDITIVTGSGREQLNLTYPDNCIDINWKYGYTYVINYGLNGEDYEHEFFIDNDGQLTNLGG</sequence>
<dbReference type="InterPro" id="IPR054657">
    <property type="entry name" value="T6SS_periplasmic_put"/>
</dbReference>
<protein>
    <submittedName>
        <fullName evidence="1">Uncharacterized protein</fullName>
    </submittedName>
</protein>
<proteinExistence type="predicted"/>
<dbReference type="EMBL" id="JAQGEC010000001">
    <property type="protein sequence ID" value="MDR9889014.1"/>
    <property type="molecule type" value="Genomic_DNA"/>
</dbReference>
<comment type="caution">
    <text evidence="1">The sequence shown here is derived from an EMBL/GenBank/DDBJ whole genome shotgun (WGS) entry which is preliminary data.</text>
</comment>
<evidence type="ECO:0000313" key="1">
    <source>
        <dbReference type="EMBL" id="MDR9889014.1"/>
    </source>
</evidence>
<gene>
    <name evidence="1" type="ORF">O7047_02025</name>
</gene>
<dbReference type="NCBIfam" id="NF045617">
    <property type="entry name" value="mostly_LP"/>
    <property type="match status" value="1"/>
</dbReference>
<dbReference type="RefSeq" id="WP_310824233.1">
    <property type="nucleotide sequence ID" value="NZ_JAQGEC010000001.1"/>
</dbReference>